<gene>
    <name evidence="1" type="ORF">OWV82_008366</name>
</gene>
<dbReference type="EMBL" id="CM051397">
    <property type="protein sequence ID" value="KAJ4720556.1"/>
    <property type="molecule type" value="Genomic_DNA"/>
</dbReference>
<proteinExistence type="predicted"/>
<organism evidence="1 2">
    <name type="scientific">Melia azedarach</name>
    <name type="common">Chinaberry tree</name>
    <dbReference type="NCBI Taxonomy" id="155640"/>
    <lineage>
        <taxon>Eukaryota</taxon>
        <taxon>Viridiplantae</taxon>
        <taxon>Streptophyta</taxon>
        <taxon>Embryophyta</taxon>
        <taxon>Tracheophyta</taxon>
        <taxon>Spermatophyta</taxon>
        <taxon>Magnoliopsida</taxon>
        <taxon>eudicotyledons</taxon>
        <taxon>Gunneridae</taxon>
        <taxon>Pentapetalae</taxon>
        <taxon>rosids</taxon>
        <taxon>malvids</taxon>
        <taxon>Sapindales</taxon>
        <taxon>Meliaceae</taxon>
        <taxon>Melia</taxon>
    </lineage>
</organism>
<reference evidence="1 2" key="1">
    <citation type="journal article" date="2023" name="Science">
        <title>Complex scaffold remodeling in plant triterpene biosynthesis.</title>
        <authorList>
            <person name="De La Pena R."/>
            <person name="Hodgson H."/>
            <person name="Liu J.C."/>
            <person name="Stephenson M.J."/>
            <person name="Martin A.C."/>
            <person name="Owen C."/>
            <person name="Harkess A."/>
            <person name="Leebens-Mack J."/>
            <person name="Jimenez L.E."/>
            <person name="Osbourn A."/>
            <person name="Sattely E.S."/>
        </authorList>
    </citation>
    <scope>NUCLEOTIDE SEQUENCE [LARGE SCALE GENOMIC DNA]</scope>
    <source>
        <strain evidence="2">cv. JPN11</strain>
        <tissue evidence="1">Leaf</tissue>
    </source>
</reference>
<dbReference type="Proteomes" id="UP001164539">
    <property type="component" value="Chromosome 4"/>
</dbReference>
<sequence length="189" mass="20629">MADFPPNPEDGELWLPSYIIREISSTAPPPPKSAPKSKVVLPRNNPPPSRSSFQICFGSFGATNVPVANKPAPEISFHKPITPSATLQGFEGRKSKAVIEKYGGTGTGVFIPRSLHIVGGKKLPEELSGGTGVFLNHQVAITCQQRKKTNGKEEEALESSNKQKRCSIMKEQETYQYASGICLPKDWTY</sequence>
<protein>
    <submittedName>
        <fullName evidence="1">Uncharacterized protein</fullName>
    </submittedName>
</protein>
<accession>A0ACC1YAT7</accession>
<evidence type="ECO:0000313" key="2">
    <source>
        <dbReference type="Proteomes" id="UP001164539"/>
    </source>
</evidence>
<evidence type="ECO:0000313" key="1">
    <source>
        <dbReference type="EMBL" id="KAJ4720556.1"/>
    </source>
</evidence>
<keyword evidence="2" id="KW-1185">Reference proteome</keyword>
<name>A0ACC1YAT7_MELAZ</name>
<comment type="caution">
    <text evidence="1">The sequence shown here is derived from an EMBL/GenBank/DDBJ whole genome shotgun (WGS) entry which is preliminary data.</text>
</comment>